<sequence>MSKPVEFEGCDPLAAVLPSAAEEYTLVRAKFLLPMNEDEGFDCRISDGYLLTKGDSIVEVGKYSAAIGNRLVSEHTSLKIVGLDDAKAERFDNDPVPRLKGILMPGFVKAHGHDHESPLIGLNKVCIYIYIYIYIYVCVCVCVC</sequence>
<accession>A0A9K3D238</accession>
<proteinExistence type="predicted"/>
<name>A0A9K3D238_9EUKA</name>
<comment type="caution">
    <text evidence="1">The sequence shown here is derived from an EMBL/GenBank/DDBJ whole genome shotgun (WGS) entry which is preliminary data.</text>
</comment>
<evidence type="ECO:0000313" key="1">
    <source>
        <dbReference type="EMBL" id="GIQ86408.1"/>
    </source>
</evidence>
<gene>
    <name evidence="1" type="ORF">KIPB_008258</name>
</gene>
<dbReference type="Proteomes" id="UP000265618">
    <property type="component" value="Unassembled WGS sequence"/>
</dbReference>
<organism evidence="1 2">
    <name type="scientific">Kipferlia bialata</name>
    <dbReference type="NCBI Taxonomy" id="797122"/>
    <lineage>
        <taxon>Eukaryota</taxon>
        <taxon>Metamonada</taxon>
        <taxon>Carpediemonas-like organisms</taxon>
        <taxon>Kipferlia</taxon>
    </lineage>
</organism>
<dbReference type="AlphaFoldDB" id="A0A9K3D238"/>
<feature type="non-terminal residue" evidence="1">
    <location>
        <position position="1"/>
    </location>
</feature>
<dbReference type="EMBL" id="BDIP01002515">
    <property type="protein sequence ID" value="GIQ86408.1"/>
    <property type="molecule type" value="Genomic_DNA"/>
</dbReference>
<reference evidence="1 2" key="1">
    <citation type="journal article" date="2018" name="PLoS ONE">
        <title>The draft genome of Kipferlia bialata reveals reductive genome evolution in fornicate parasites.</title>
        <authorList>
            <person name="Tanifuji G."/>
            <person name="Takabayashi S."/>
            <person name="Kume K."/>
            <person name="Takagi M."/>
            <person name="Nakayama T."/>
            <person name="Kamikawa R."/>
            <person name="Inagaki Y."/>
            <person name="Hashimoto T."/>
        </authorList>
    </citation>
    <scope>NUCLEOTIDE SEQUENCE [LARGE SCALE GENOMIC DNA]</scope>
    <source>
        <strain evidence="1">NY0173</strain>
    </source>
</reference>
<keyword evidence="2" id="KW-1185">Reference proteome</keyword>
<protein>
    <submittedName>
        <fullName evidence="1">Uncharacterized protein</fullName>
    </submittedName>
</protein>
<evidence type="ECO:0000313" key="2">
    <source>
        <dbReference type="Proteomes" id="UP000265618"/>
    </source>
</evidence>